<dbReference type="AlphaFoldDB" id="U4Q3S3"/>
<dbReference type="HOGENOM" id="CLU_2059531_0_0_5"/>
<geneLocation type="plasmid" evidence="2 3">
    <name>IRBL74_p</name>
</geneLocation>
<name>U4Q3S3_9HYPH</name>
<evidence type="ECO:0000313" key="3">
    <source>
        <dbReference type="Proteomes" id="UP000016944"/>
    </source>
</evidence>
<evidence type="ECO:0000313" key="2">
    <source>
        <dbReference type="EMBL" id="CDI11957.1"/>
    </source>
</evidence>
<feature type="region of interest" description="Disordered" evidence="1">
    <location>
        <begin position="52"/>
        <end position="74"/>
    </location>
</feature>
<evidence type="ECO:0008006" key="4">
    <source>
        <dbReference type="Google" id="ProtNLM"/>
    </source>
</evidence>
<evidence type="ECO:0000256" key="1">
    <source>
        <dbReference type="SAM" id="MobiDB-lite"/>
    </source>
</evidence>
<gene>
    <name evidence="2" type="ORF">BN877_p0229</name>
</gene>
<dbReference type="KEGG" id="rir:BN877_p0229"/>
<organism evidence="2 3">
    <name type="scientific">Agrobacterium pusense</name>
    <dbReference type="NCBI Taxonomy" id="648995"/>
    <lineage>
        <taxon>Bacteria</taxon>
        <taxon>Pseudomonadati</taxon>
        <taxon>Pseudomonadota</taxon>
        <taxon>Alphaproteobacteria</taxon>
        <taxon>Hyphomicrobiales</taxon>
        <taxon>Rhizobiaceae</taxon>
        <taxon>Rhizobium/Agrobacterium group</taxon>
        <taxon>Agrobacterium</taxon>
    </lineage>
</organism>
<keyword evidence="2" id="KW-0614">Plasmid</keyword>
<dbReference type="EMBL" id="HG518324">
    <property type="protein sequence ID" value="CDI11957.1"/>
    <property type="molecule type" value="Genomic_DNA"/>
</dbReference>
<reference evidence="2 3" key="1">
    <citation type="journal article" date="2013" name="Genome Announc.">
        <title>Complete Genome Sequence of the Sesbania Symbiont and Rice Growth-Promoting Endophyte Rhizobium sp. Strain IRBG74.</title>
        <authorList>
            <person name="Crook M.B."/>
            <person name="Mitra S."/>
            <person name="Ane J.M."/>
            <person name="Sadowsky M.J."/>
            <person name="Gyaneshwar P."/>
        </authorList>
    </citation>
    <scope>NUCLEOTIDE SEQUENCE [LARGE SCALE GENOMIC DNA]</scope>
    <source>
        <strain evidence="2 3">IRBG74</strain>
        <plasmid evidence="3">IRBL74_p</plasmid>
    </source>
</reference>
<accession>U4Q3S3</accession>
<dbReference type="SUPFAM" id="SSF54060">
    <property type="entry name" value="His-Me finger endonucleases"/>
    <property type="match status" value="1"/>
</dbReference>
<dbReference type="InterPro" id="IPR044925">
    <property type="entry name" value="His-Me_finger_sf"/>
</dbReference>
<protein>
    <recommendedName>
        <fullName evidence="4">HNH nuclease domain-containing protein</fullName>
    </recommendedName>
</protein>
<dbReference type="Proteomes" id="UP000016944">
    <property type="component" value="Plasmid IRBL74_p"/>
</dbReference>
<sequence>MGQGRRLYVYCAAHGSRMCTELPLPRLEAAHLCGNGHVGCVTKSHLRWDTASGNQKDRVVHGTSNRGQRNGRAKLGEQDVKKIRVLGGSMSQRGIARVFAVSNAAVADILHPRKWAWLE</sequence>
<proteinExistence type="predicted"/>